<gene>
    <name evidence="1" type="ORF">GCM10008983_07220</name>
</gene>
<name>A0ABN0Z4Q6_9BACI</name>
<protein>
    <submittedName>
        <fullName evidence="1">Uncharacterized protein</fullName>
    </submittedName>
</protein>
<dbReference type="EMBL" id="BAAADM010000015">
    <property type="protein sequence ID" value="GAA0433128.1"/>
    <property type="molecule type" value="Genomic_DNA"/>
</dbReference>
<accession>A0ABN0Z4Q6</accession>
<comment type="caution">
    <text evidence="1">The sequence shown here is derived from an EMBL/GenBank/DDBJ whole genome shotgun (WGS) entry which is preliminary data.</text>
</comment>
<evidence type="ECO:0000313" key="2">
    <source>
        <dbReference type="Proteomes" id="UP001501459"/>
    </source>
</evidence>
<proteinExistence type="predicted"/>
<reference evidence="1 2" key="1">
    <citation type="journal article" date="2019" name="Int. J. Syst. Evol. Microbiol.">
        <title>The Global Catalogue of Microorganisms (GCM) 10K type strain sequencing project: providing services to taxonomists for standard genome sequencing and annotation.</title>
        <authorList>
            <consortium name="The Broad Institute Genomics Platform"/>
            <consortium name="The Broad Institute Genome Sequencing Center for Infectious Disease"/>
            <person name="Wu L."/>
            <person name="Ma J."/>
        </authorList>
    </citation>
    <scope>NUCLEOTIDE SEQUENCE [LARGE SCALE GENOMIC DNA]</scope>
    <source>
        <strain evidence="1 2">JCM 12149</strain>
    </source>
</reference>
<sequence>MKSMKQNLFNTQAILVQLKKEIRDNIFIYRPFNKINKGVTMSKGYGQE</sequence>
<organism evidence="1 2">
    <name type="scientific">Lentibacillus halophilus</name>
    <dbReference type="NCBI Taxonomy" id="295065"/>
    <lineage>
        <taxon>Bacteria</taxon>
        <taxon>Bacillati</taxon>
        <taxon>Bacillota</taxon>
        <taxon>Bacilli</taxon>
        <taxon>Bacillales</taxon>
        <taxon>Bacillaceae</taxon>
        <taxon>Lentibacillus</taxon>
    </lineage>
</organism>
<keyword evidence="2" id="KW-1185">Reference proteome</keyword>
<evidence type="ECO:0000313" key="1">
    <source>
        <dbReference type="EMBL" id="GAA0433128.1"/>
    </source>
</evidence>
<dbReference type="Proteomes" id="UP001501459">
    <property type="component" value="Unassembled WGS sequence"/>
</dbReference>